<keyword evidence="2" id="KW-0235">DNA replication</keyword>
<dbReference type="PANTHER" id="PTHR11630:SF66">
    <property type="entry name" value="DNA REPLICATION LICENSING FACTOR MCM4"/>
    <property type="match status" value="1"/>
</dbReference>
<sequence length="175" mass="20417">MPSARTCFPVLTEEAKEKIKDFYLKLRGQYDSEDAIISILARNLDALVRLSEAYAKMALRDKVSKEDVEEIIILFKRYLKDTGYDETTGKIDMDRIFVGQSRSSINKLETLMNRLKEIFEENNWKSLEKASIFPILELEESLDEKFIENAITELLREGTLYEPKNGFINFTRKDD</sequence>
<evidence type="ECO:0000256" key="1">
    <source>
        <dbReference type="ARBA" id="ARBA00008010"/>
    </source>
</evidence>
<feature type="domain" description="MCM AAA-lid" evidence="3">
    <location>
        <begin position="4"/>
        <end position="78"/>
    </location>
</feature>
<name>A0A0F9FNS6_9ZZZZ</name>
<dbReference type="GO" id="GO:0017116">
    <property type="term" value="F:single-stranded DNA helicase activity"/>
    <property type="evidence" value="ECO:0007669"/>
    <property type="project" value="TreeGrafter"/>
</dbReference>
<protein>
    <recommendedName>
        <fullName evidence="3">MCM AAA-lid domain-containing protein</fullName>
    </recommendedName>
</protein>
<dbReference type="InterPro" id="IPR031327">
    <property type="entry name" value="MCM"/>
</dbReference>
<dbReference type="AlphaFoldDB" id="A0A0F9FNS6"/>
<dbReference type="GO" id="GO:0005524">
    <property type="term" value="F:ATP binding"/>
    <property type="evidence" value="ECO:0007669"/>
    <property type="project" value="InterPro"/>
</dbReference>
<dbReference type="InterPro" id="IPR041562">
    <property type="entry name" value="MCM_lid"/>
</dbReference>
<evidence type="ECO:0000259" key="3">
    <source>
        <dbReference type="Pfam" id="PF17855"/>
    </source>
</evidence>
<dbReference type="InterPro" id="IPR036388">
    <property type="entry name" value="WH-like_DNA-bd_sf"/>
</dbReference>
<comment type="similarity">
    <text evidence="1">Belongs to the MCM family.</text>
</comment>
<dbReference type="GO" id="GO:0003697">
    <property type="term" value="F:single-stranded DNA binding"/>
    <property type="evidence" value="ECO:0007669"/>
    <property type="project" value="TreeGrafter"/>
</dbReference>
<reference evidence="4" key="1">
    <citation type="journal article" date="2015" name="Nature">
        <title>Complex archaea that bridge the gap between prokaryotes and eukaryotes.</title>
        <authorList>
            <person name="Spang A."/>
            <person name="Saw J.H."/>
            <person name="Jorgensen S.L."/>
            <person name="Zaremba-Niedzwiedzka K."/>
            <person name="Martijn J."/>
            <person name="Lind A.E."/>
            <person name="van Eijk R."/>
            <person name="Schleper C."/>
            <person name="Guy L."/>
            <person name="Ettema T.J."/>
        </authorList>
    </citation>
    <scope>NUCLEOTIDE SEQUENCE</scope>
</reference>
<organism evidence="4">
    <name type="scientific">marine sediment metagenome</name>
    <dbReference type="NCBI Taxonomy" id="412755"/>
    <lineage>
        <taxon>unclassified sequences</taxon>
        <taxon>metagenomes</taxon>
        <taxon>ecological metagenomes</taxon>
    </lineage>
</organism>
<dbReference type="EMBL" id="LAZR01022945">
    <property type="protein sequence ID" value="KKL80136.1"/>
    <property type="molecule type" value="Genomic_DNA"/>
</dbReference>
<dbReference type="Pfam" id="PF17855">
    <property type="entry name" value="MCM_lid"/>
    <property type="match status" value="1"/>
</dbReference>
<dbReference type="Gene3D" id="3.40.50.300">
    <property type="entry name" value="P-loop containing nucleotide triphosphate hydrolases"/>
    <property type="match status" value="1"/>
</dbReference>
<dbReference type="GO" id="GO:0042555">
    <property type="term" value="C:MCM complex"/>
    <property type="evidence" value="ECO:0007669"/>
    <property type="project" value="TreeGrafter"/>
</dbReference>
<dbReference type="PANTHER" id="PTHR11630">
    <property type="entry name" value="DNA REPLICATION LICENSING FACTOR MCM FAMILY MEMBER"/>
    <property type="match status" value="1"/>
</dbReference>
<comment type="caution">
    <text evidence="4">The sequence shown here is derived from an EMBL/GenBank/DDBJ whole genome shotgun (WGS) entry which is preliminary data.</text>
</comment>
<evidence type="ECO:0000313" key="4">
    <source>
        <dbReference type="EMBL" id="KKL80136.1"/>
    </source>
</evidence>
<dbReference type="Gene3D" id="1.10.10.10">
    <property type="entry name" value="Winged helix-like DNA-binding domain superfamily/Winged helix DNA-binding domain"/>
    <property type="match status" value="1"/>
</dbReference>
<proteinExistence type="inferred from homology"/>
<dbReference type="GO" id="GO:0006260">
    <property type="term" value="P:DNA replication"/>
    <property type="evidence" value="ECO:0007669"/>
    <property type="project" value="UniProtKB-KW"/>
</dbReference>
<dbReference type="InterPro" id="IPR027417">
    <property type="entry name" value="P-loop_NTPase"/>
</dbReference>
<accession>A0A0F9FNS6</accession>
<evidence type="ECO:0000256" key="2">
    <source>
        <dbReference type="ARBA" id="ARBA00022705"/>
    </source>
</evidence>
<gene>
    <name evidence="4" type="ORF">LCGC14_2007790</name>
</gene>